<evidence type="ECO:0000256" key="8">
    <source>
        <dbReference type="ARBA" id="ARBA00023196"/>
    </source>
</evidence>
<dbReference type="PRINTS" id="PR00126">
    <property type="entry name" value="ATPASEGAMMA"/>
</dbReference>
<comment type="subcellular location">
    <subcellularLocation>
        <location evidence="10">Cell membrane</location>
        <topology evidence="10">Peripheral membrane protein</topology>
    </subcellularLocation>
    <subcellularLocation>
        <location evidence="2">Membrane</location>
        <topology evidence="2">Peripheral membrane protein</topology>
    </subcellularLocation>
</comment>
<evidence type="ECO:0000256" key="5">
    <source>
        <dbReference type="ARBA" id="ARBA00022781"/>
    </source>
</evidence>
<dbReference type="HAMAP" id="MF_00815">
    <property type="entry name" value="ATP_synth_gamma_bact"/>
    <property type="match status" value="1"/>
</dbReference>
<proteinExistence type="inferred from homology"/>
<keyword evidence="12" id="KW-1185">Reference proteome</keyword>
<evidence type="ECO:0000256" key="4">
    <source>
        <dbReference type="ARBA" id="ARBA00022448"/>
    </source>
</evidence>
<comment type="subunit">
    <text evidence="10">F-type ATPases have 2 components, CF(1) - the catalytic core - and CF(0) - the membrane proton channel. CF(1) has five subunits: alpha(3), beta(3), gamma(1), delta(1), epsilon(1). CF(0) has three main subunits: a, b and c.</text>
</comment>
<dbReference type="SUPFAM" id="SSF52943">
    <property type="entry name" value="ATP synthase (F1-ATPase), gamma subunit"/>
    <property type="match status" value="1"/>
</dbReference>
<evidence type="ECO:0000256" key="7">
    <source>
        <dbReference type="ARBA" id="ARBA00023136"/>
    </source>
</evidence>
<dbReference type="InterPro" id="IPR023632">
    <property type="entry name" value="ATP_synth_F1_gsu_CS"/>
</dbReference>
<keyword evidence="4 10" id="KW-0813">Transport</keyword>
<dbReference type="Gene3D" id="3.40.1380.10">
    <property type="match status" value="1"/>
</dbReference>
<evidence type="ECO:0000256" key="6">
    <source>
        <dbReference type="ARBA" id="ARBA00023065"/>
    </source>
</evidence>
<protein>
    <recommendedName>
        <fullName evidence="10">ATP synthase gamma chain</fullName>
    </recommendedName>
    <alternativeName>
        <fullName evidence="10">ATP synthase F1 sector gamma subunit</fullName>
    </alternativeName>
    <alternativeName>
        <fullName evidence="10">F-ATPase gamma subunit</fullName>
    </alternativeName>
</protein>
<name>A0ABT4DCB1_9CLOT</name>
<dbReference type="InterPro" id="IPR000131">
    <property type="entry name" value="ATP_synth_F1_gsu"/>
</dbReference>
<dbReference type="Gene3D" id="1.10.287.80">
    <property type="entry name" value="ATP synthase, gamma subunit, helix hairpin domain"/>
    <property type="match status" value="1"/>
</dbReference>
<keyword evidence="8 10" id="KW-0139">CF(1)</keyword>
<keyword evidence="10" id="KW-1003">Cell membrane</keyword>
<sequence length="287" mass="32402">MAGAGLVAIKRRIKSVNNTKKITKAVSLVATSKLRRAKQNLDINNNYYNHLKKIMSRVLKDREREENIYINGNGSNKKIYIALTSDSGLCGGFNVGVVQKTVEAILKDKDNSSLIVVGEKGRTHFKKIGYEALAEYVEIPDIPTTKEAKIIIDKAFSLYKNKEIGEINVVYTEFISSVKQEVVIRKILPFEGTLPDDEENYDTYIEYEPENYKFLNNISSIFLMQTMLNIMLNSKVSEQNSRMTAMDGATKNADDILEKLNLKYNRIRQSAITQEISEIVGGAEAQK</sequence>
<evidence type="ECO:0000256" key="2">
    <source>
        <dbReference type="ARBA" id="ARBA00004170"/>
    </source>
</evidence>
<dbReference type="PANTHER" id="PTHR11693:SF22">
    <property type="entry name" value="ATP SYNTHASE SUBUNIT GAMMA, MITOCHONDRIAL"/>
    <property type="match status" value="1"/>
</dbReference>
<keyword evidence="7 10" id="KW-0472">Membrane</keyword>
<dbReference type="NCBIfam" id="TIGR01146">
    <property type="entry name" value="ATPsyn_F1gamma"/>
    <property type="match status" value="1"/>
</dbReference>
<dbReference type="Pfam" id="PF00231">
    <property type="entry name" value="ATP-synt"/>
    <property type="match status" value="1"/>
</dbReference>
<dbReference type="PANTHER" id="PTHR11693">
    <property type="entry name" value="ATP SYNTHASE GAMMA CHAIN"/>
    <property type="match status" value="1"/>
</dbReference>
<comment type="function">
    <text evidence="1 10">Produces ATP from ADP in the presence of a proton gradient across the membrane. The gamma chain is believed to be important in regulating ATPase activity and the flow of protons through the CF(0) complex.</text>
</comment>
<dbReference type="EMBL" id="JAPQFJ010000008">
    <property type="protein sequence ID" value="MCY6958786.1"/>
    <property type="molecule type" value="Genomic_DNA"/>
</dbReference>
<evidence type="ECO:0000256" key="10">
    <source>
        <dbReference type="HAMAP-Rule" id="MF_00815"/>
    </source>
</evidence>
<dbReference type="PROSITE" id="PS00153">
    <property type="entry name" value="ATPASE_GAMMA"/>
    <property type="match status" value="1"/>
</dbReference>
<dbReference type="RefSeq" id="WP_268061202.1">
    <property type="nucleotide sequence ID" value="NZ_JAPQFJ010000008.1"/>
</dbReference>
<evidence type="ECO:0000313" key="12">
    <source>
        <dbReference type="Proteomes" id="UP001144612"/>
    </source>
</evidence>
<gene>
    <name evidence="10 11" type="primary">atpG</name>
    <name evidence="11" type="ORF">OW729_09220</name>
</gene>
<evidence type="ECO:0000313" key="11">
    <source>
        <dbReference type="EMBL" id="MCY6958786.1"/>
    </source>
</evidence>
<evidence type="ECO:0000256" key="9">
    <source>
        <dbReference type="ARBA" id="ARBA00023310"/>
    </source>
</evidence>
<evidence type="ECO:0000256" key="3">
    <source>
        <dbReference type="ARBA" id="ARBA00007681"/>
    </source>
</evidence>
<dbReference type="Proteomes" id="UP001144612">
    <property type="component" value="Unassembled WGS sequence"/>
</dbReference>
<comment type="caution">
    <text evidence="11">The sequence shown here is derived from an EMBL/GenBank/DDBJ whole genome shotgun (WGS) entry which is preliminary data.</text>
</comment>
<organism evidence="11 12">
    <name type="scientific">Clostridium brassicae</name>
    <dbReference type="NCBI Taxonomy" id="2999072"/>
    <lineage>
        <taxon>Bacteria</taxon>
        <taxon>Bacillati</taxon>
        <taxon>Bacillota</taxon>
        <taxon>Clostridia</taxon>
        <taxon>Eubacteriales</taxon>
        <taxon>Clostridiaceae</taxon>
        <taxon>Clostridium</taxon>
    </lineage>
</organism>
<dbReference type="InterPro" id="IPR035968">
    <property type="entry name" value="ATP_synth_F1_ATPase_gsu"/>
</dbReference>
<reference evidence="11" key="1">
    <citation type="submission" date="2022-12" db="EMBL/GenBank/DDBJ databases">
        <title>Clostridium sp. nov., isolated from industrial wastewater.</title>
        <authorList>
            <person name="Jiayan W."/>
        </authorList>
    </citation>
    <scope>NUCLEOTIDE SEQUENCE</scope>
    <source>
        <strain evidence="11">ZC22-4</strain>
    </source>
</reference>
<keyword evidence="9 10" id="KW-0066">ATP synthesis</keyword>
<dbReference type="CDD" id="cd12151">
    <property type="entry name" value="F1-ATPase_gamma"/>
    <property type="match status" value="1"/>
</dbReference>
<evidence type="ECO:0000256" key="1">
    <source>
        <dbReference type="ARBA" id="ARBA00003456"/>
    </source>
</evidence>
<keyword evidence="6 10" id="KW-0406">Ion transport</keyword>
<comment type="similarity">
    <text evidence="3 10">Belongs to the ATPase gamma chain family.</text>
</comment>
<accession>A0ABT4DCB1</accession>
<keyword evidence="5 10" id="KW-0375">Hydrogen ion transport</keyword>